<feature type="region of interest" description="Disordered" evidence="1">
    <location>
        <begin position="1"/>
        <end position="29"/>
    </location>
</feature>
<dbReference type="Proteomes" id="UP001054854">
    <property type="component" value="Unassembled WGS sequence"/>
</dbReference>
<sequence length="99" mass="10552">MTAQAHAAPLTPRTDVRDPRRGSRSSVACTRSFHAPLSRQELGPHAVTLGAATLLVRRLLAEGAYPLTEGAYPLTEGAYPPTRPQPTPARTPATRMAVP</sequence>
<accession>A0ABQ3UB66</accession>
<organism evidence="2 3">
    <name type="scientific">Streptomyces hygroscopicus</name>
    <dbReference type="NCBI Taxonomy" id="1912"/>
    <lineage>
        <taxon>Bacteria</taxon>
        <taxon>Bacillati</taxon>
        <taxon>Actinomycetota</taxon>
        <taxon>Actinomycetes</taxon>
        <taxon>Kitasatosporales</taxon>
        <taxon>Streptomycetaceae</taxon>
        <taxon>Streptomyces</taxon>
        <taxon>Streptomyces violaceusniger group</taxon>
    </lineage>
</organism>
<reference evidence="2" key="1">
    <citation type="submission" date="2024-05" db="EMBL/GenBank/DDBJ databases">
        <title>Whole genome shotgun sequence of Streptomyces hygroscopicus NBRC 113678.</title>
        <authorList>
            <person name="Komaki H."/>
            <person name="Tamura T."/>
        </authorList>
    </citation>
    <scope>NUCLEOTIDE SEQUENCE</scope>
    <source>
        <strain evidence="2">N11-34</strain>
    </source>
</reference>
<feature type="region of interest" description="Disordered" evidence="1">
    <location>
        <begin position="71"/>
        <end position="99"/>
    </location>
</feature>
<protein>
    <submittedName>
        <fullName evidence="2">Uncharacterized protein</fullName>
    </submittedName>
</protein>
<gene>
    <name evidence="2" type="ORF">TPA0910_71750</name>
</gene>
<feature type="compositionally biased region" description="Low complexity" evidence="1">
    <location>
        <begin position="90"/>
        <end position="99"/>
    </location>
</feature>
<evidence type="ECO:0000313" key="2">
    <source>
        <dbReference type="EMBL" id="GHJ32742.1"/>
    </source>
</evidence>
<comment type="caution">
    <text evidence="2">The sequence shown here is derived from an EMBL/GenBank/DDBJ whole genome shotgun (WGS) entry which is preliminary data.</text>
</comment>
<keyword evidence="3" id="KW-1185">Reference proteome</keyword>
<evidence type="ECO:0000256" key="1">
    <source>
        <dbReference type="SAM" id="MobiDB-lite"/>
    </source>
</evidence>
<dbReference type="RefSeq" id="WP_236259126.1">
    <property type="nucleotide sequence ID" value="NZ_BNEK01000005.1"/>
</dbReference>
<dbReference type="EMBL" id="BNEK01000005">
    <property type="protein sequence ID" value="GHJ32742.1"/>
    <property type="molecule type" value="Genomic_DNA"/>
</dbReference>
<evidence type="ECO:0000313" key="3">
    <source>
        <dbReference type="Proteomes" id="UP001054854"/>
    </source>
</evidence>
<proteinExistence type="predicted"/>
<name>A0ABQ3UB66_STRHY</name>